<protein>
    <submittedName>
        <fullName evidence="1">Nucleoid-associated protein</fullName>
    </submittedName>
</protein>
<organism evidence="1 2">
    <name type="scientific">Algivirga pacifica</name>
    <dbReference type="NCBI Taxonomy" id="1162670"/>
    <lineage>
        <taxon>Bacteria</taxon>
        <taxon>Pseudomonadati</taxon>
        <taxon>Bacteroidota</taxon>
        <taxon>Cytophagia</taxon>
        <taxon>Cytophagales</taxon>
        <taxon>Flammeovirgaceae</taxon>
        <taxon>Algivirga</taxon>
    </lineage>
</organism>
<comment type="caution">
    <text evidence="1">The sequence shown here is derived from an EMBL/GenBank/DDBJ whole genome shotgun (WGS) entry which is preliminary data.</text>
</comment>
<dbReference type="Pfam" id="PF04245">
    <property type="entry name" value="NA37"/>
    <property type="match status" value="1"/>
</dbReference>
<accession>A0ABP9D2H6</accession>
<dbReference type="EMBL" id="BAABJX010000016">
    <property type="protein sequence ID" value="GAA4825472.1"/>
    <property type="molecule type" value="Genomic_DNA"/>
</dbReference>
<reference evidence="2" key="1">
    <citation type="journal article" date="2019" name="Int. J. Syst. Evol. Microbiol.">
        <title>The Global Catalogue of Microorganisms (GCM) 10K type strain sequencing project: providing services to taxonomists for standard genome sequencing and annotation.</title>
        <authorList>
            <consortium name="The Broad Institute Genomics Platform"/>
            <consortium name="The Broad Institute Genome Sequencing Center for Infectious Disease"/>
            <person name="Wu L."/>
            <person name="Ma J."/>
        </authorList>
    </citation>
    <scope>NUCLEOTIDE SEQUENCE [LARGE SCALE GENOMIC DNA]</scope>
    <source>
        <strain evidence="2">JCM 18326</strain>
    </source>
</reference>
<gene>
    <name evidence="1" type="ORF">GCM10023331_07400</name>
</gene>
<dbReference type="RefSeq" id="WP_345369306.1">
    <property type="nucleotide sequence ID" value="NZ_BAABJX010000016.1"/>
</dbReference>
<sequence length="352" mass="41164">MIDLSNVKLEKITMHQVGSKINEEKLILSEQEIFVGTEDEKYLLSYLLKPFKDGKKYHFSDGDGGKNFTYNEMYQLCESIFENTEERFQVQSQEVAKHLYRSQTHPRIKGGDLYVAYLKDCIVDGGVVDAIGLFKTEKKEVVLQTKHVSDSFSVTNATGAPIKRLDKGCLIIKAEKEKGYKIVVKEETRKAIEALYFKEAFLKLRPREDSYYYTELHLKFSQRFIEDIFNEDHGVDRCDQIDLQKRIIKYFGEREYFNAIEFEHEVLEEPAVISAWMDGMESFEETYEVMLKPEFTINPTAVKRSIKDFKSEIKLDGNKIKITVNGNQHNLEHGYDHEKGLKYYICYYEEEA</sequence>
<proteinExistence type="predicted"/>
<dbReference type="InterPro" id="IPR007358">
    <property type="entry name" value="Nucleoid_associated_NdpA"/>
</dbReference>
<name>A0ABP9D2H6_9BACT</name>
<keyword evidence="2" id="KW-1185">Reference proteome</keyword>
<dbReference type="Proteomes" id="UP001500298">
    <property type="component" value="Unassembled WGS sequence"/>
</dbReference>
<evidence type="ECO:0000313" key="1">
    <source>
        <dbReference type="EMBL" id="GAA4825472.1"/>
    </source>
</evidence>
<evidence type="ECO:0000313" key="2">
    <source>
        <dbReference type="Proteomes" id="UP001500298"/>
    </source>
</evidence>